<proteinExistence type="predicted"/>
<dbReference type="Proteomes" id="UP000522590">
    <property type="component" value="Unassembled WGS sequence"/>
</dbReference>
<evidence type="ECO:0000313" key="2">
    <source>
        <dbReference type="Proteomes" id="UP000522590"/>
    </source>
</evidence>
<dbReference type="EMBL" id="JABXXS010000015">
    <property type="protein sequence ID" value="NVN36870.1"/>
    <property type="molecule type" value="Genomic_DNA"/>
</dbReference>
<comment type="caution">
    <text evidence="1">The sequence shown here is derived from an EMBL/GenBank/DDBJ whole genome shotgun (WGS) entry which is preliminary data.</text>
</comment>
<dbReference type="RefSeq" id="WP_176643009.1">
    <property type="nucleotide sequence ID" value="NZ_JABXXS010000015.1"/>
</dbReference>
<gene>
    <name evidence="1" type="ORF">HUK81_07950</name>
</gene>
<dbReference type="AlphaFoldDB" id="A0A850P2J1"/>
<accession>A0A850P2J1</accession>
<evidence type="ECO:0000313" key="1">
    <source>
        <dbReference type="EMBL" id="NVN36870.1"/>
    </source>
</evidence>
<organism evidence="1 2">
    <name type="scientific">Komagataeibacter swingsii</name>
    <dbReference type="NCBI Taxonomy" id="215220"/>
    <lineage>
        <taxon>Bacteria</taxon>
        <taxon>Pseudomonadati</taxon>
        <taxon>Pseudomonadota</taxon>
        <taxon>Alphaproteobacteria</taxon>
        <taxon>Acetobacterales</taxon>
        <taxon>Acetobacteraceae</taxon>
        <taxon>Komagataeibacter</taxon>
    </lineage>
</organism>
<sequence length="49" mass="5820">MKLFASSSKERRLFEKGRYPETFIFLSTSYFQTVSKCLTENELSDFSRL</sequence>
<name>A0A850P2J1_9PROT</name>
<reference evidence="1 2" key="1">
    <citation type="submission" date="2020-06" db="EMBL/GenBank/DDBJ databases">
        <title>Description of novel acetic acid bacteria.</title>
        <authorList>
            <person name="Sombolestani A."/>
        </authorList>
    </citation>
    <scope>NUCLEOTIDE SEQUENCE [LARGE SCALE GENOMIC DNA]</scope>
    <source>
        <strain evidence="1 2">LMG 25</strain>
    </source>
</reference>
<protein>
    <submittedName>
        <fullName evidence="1">Uncharacterized protein</fullName>
    </submittedName>
</protein>